<name>A0A1V6PX56_9EURO</name>
<feature type="compositionally biased region" description="Acidic residues" evidence="4">
    <location>
        <begin position="590"/>
        <end position="613"/>
    </location>
</feature>
<comment type="caution">
    <text evidence="6">The sequence shown here is derived from an EMBL/GenBank/DDBJ whole genome shotgun (WGS) entry which is preliminary data.</text>
</comment>
<keyword evidence="2" id="KW-0378">Hydrolase</keyword>
<dbReference type="InterPro" id="IPR050628">
    <property type="entry name" value="SNF2_RAD54_helicase_TF"/>
</dbReference>
<dbReference type="Pfam" id="PF00176">
    <property type="entry name" value="SNF2-rel_dom"/>
    <property type="match status" value="1"/>
</dbReference>
<dbReference type="AlphaFoldDB" id="A0A1V6PX56"/>
<dbReference type="GO" id="GO:0005634">
    <property type="term" value="C:nucleus"/>
    <property type="evidence" value="ECO:0007669"/>
    <property type="project" value="TreeGrafter"/>
</dbReference>
<dbReference type="SUPFAM" id="SSF52540">
    <property type="entry name" value="P-loop containing nucleoside triphosphate hydrolases"/>
    <property type="match status" value="1"/>
</dbReference>
<proteinExistence type="predicted"/>
<evidence type="ECO:0000256" key="3">
    <source>
        <dbReference type="ARBA" id="ARBA00022840"/>
    </source>
</evidence>
<feature type="non-terminal residue" evidence="6">
    <location>
        <position position="708"/>
    </location>
</feature>
<reference evidence="7" key="1">
    <citation type="journal article" date="2017" name="Nat. Microbiol.">
        <title>Global analysis of biosynthetic gene clusters reveals vast potential of secondary metabolite production in Penicillium species.</title>
        <authorList>
            <person name="Nielsen J.C."/>
            <person name="Grijseels S."/>
            <person name="Prigent S."/>
            <person name="Ji B."/>
            <person name="Dainat J."/>
            <person name="Nielsen K.F."/>
            <person name="Frisvad J.C."/>
            <person name="Workman M."/>
            <person name="Nielsen J."/>
        </authorList>
    </citation>
    <scope>NUCLEOTIDE SEQUENCE [LARGE SCALE GENOMIC DNA]</scope>
    <source>
        <strain evidence="7">IBT 29525</strain>
    </source>
</reference>
<gene>
    <name evidence="6" type="ORF">PENSOL_c214G02984</name>
</gene>
<dbReference type="InterPro" id="IPR038718">
    <property type="entry name" value="SNF2-like_sf"/>
</dbReference>
<keyword evidence="1" id="KW-0547">Nucleotide-binding</keyword>
<dbReference type="GO" id="GO:0005524">
    <property type="term" value="F:ATP binding"/>
    <property type="evidence" value="ECO:0007669"/>
    <property type="project" value="UniProtKB-KW"/>
</dbReference>
<dbReference type="InterPro" id="IPR027417">
    <property type="entry name" value="P-loop_NTPase"/>
</dbReference>
<dbReference type="STRING" id="60172.A0A1V6PX56"/>
<dbReference type="GO" id="GO:0008094">
    <property type="term" value="F:ATP-dependent activity, acting on DNA"/>
    <property type="evidence" value="ECO:0007669"/>
    <property type="project" value="TreeGrafter"/>
</dbReference>
<evidence type="ECO:0000313" key="7">
    <source>
        <dbReference type="Proteomes" id="UP000191612"/>
    </source>
</evidence>
<evidence type="ECO:0000256" key="2">
    <source>
        <dbReference type="ARBA" id="ARBA00022801"/>
    </source>
</evidence>
<evidence type="ECO:0000259" key="5">
    <source>
        <dbReference type="SMART" id="SM00487"/>
    </source>
</evidence>
<organism evidence="6 7">
    <name type="scientific">Penicillium solitum</name>
    <dbReference type="NCBI Taxonomy" id="60172"/>
    <lineage>
        <taxon>Eukaryota</taxon>
        <taxon>Fungi</taxon>
        <taxon>Dikarya</taxon>
        <taxon>Ascomycota</taxon>
        <taxon>Pezizomycotina</taxon>
        <taxon>Eurotiomycetes</taxon>
        <taxon>Eurotiomycetidae</taxon>
        <taxon>Eurotiales</taxon>
        <taxon>Aspergillaceae</taxon>
        <taxon>Penicillium</taxon>
    </lineage>
</organism>
<sequence length="708" mass="77382">MAQSRGKEASLENVGTINISTAAIRRMDDSGPAIAGVIGYPDTQNLYRLLSPECADTRDIIIAFYRDRDNKFGLANSAQVAPGLRSIRNSLVLLAVNHVGKYTGVLLSPSPPDLSTPLVEPTNVFDLRALWYVRRLLLSRTQDLARRSQVLKTPFYFDAKETLICWKLLIYFSRQISKARSLEAYLAATPHIRPAVLPELTTSRPGTAGTTSILSPTRGTSSQSRDDSQALLDLLKLYPSDPPDNTDEEPLTSSMDTVPSEPEYRDLVVGLTTQLLQPTTARLNRAPLTLADVRELHRHLCNPDFFTNSVLRAAPQEIPRSLQPDPHLQTAISSSSALVALSVPDTSLSPYTGHANESADDKPVPLADPAALVSARDVSLDRLTHPFHTAIHHTRIPLNSDGQPCLAPPSSYPISPTILKPWQVTGVSWMLQQEASPLHGGILADACGLGKTLTALTLIHQAALVQSRPPYRPTLILVPSALIDTWLLEIERHFGDALTVRLFYGTKSRTGDSERKLMLLESLSEVQAFLGRCPADQASSARTVILSSYNTWATRTTTEIDENGVPTHRARKTTHKDTDPMALDLTAAEADVDEDMPDPDDVDVDEDRPDPDDIATPPPSDEPGSPDGPHTPHTPHTDSVTPRRPQGVDAAVVELGELQEQAASPSSAGKAHTHQPRRFRSDITASFYRVICDEGHRLKAISSRQHQS</sequence>
<dbReference type="EMBL" id="MDYO01000213">
    <property type="protein sequence ID" value="OQD81535.1"/>
    <property type="molecule type" value="Genomic_DNA"/>
</dbReference>
<dbReference type="SMART" id="SM00487">
    <property type="entry name" value="DEXDc"/>
    <property type="match status" value="1"/>
</dbReference>
<dbReference type="InterPro" id="IPR014001">
    <property type="entry name" value="Helicase_ATP-bd"/>
</dbReference>
<dbReference type="PANTHER" id="PTHR45626">
    <property type="entry name" value="TRANSCRIPTION TERMINATION FACTOR 2-RELATED"/>
    <property type="match status" value="1"/>
</dbReference>
<dbReference type="Proteomes" id="UP000191612">
    <property type="component" value="Unassembled WGS sequence"/>
</dbReference>
<protein>
    <recommendedName>
        <fullName evidence="5">Helicase ATP-binding domain-containing protein</fullName>
    </recommendedName>
</protein>
<feature type="region of interest" description="Disordered" evidence="4">
    <location>
        <begin position="560"/>
        <end position="683"/>
    </location>
</feature>
<evidence type="ECO:0000313" key="6">
    <source>
        <dbReference type="EMBL" id="OQD81535.1"/>
    </source>
</evidence>
<dbReference type="GO" id="GO:0006281">
    <property type="term" value="P:DNA repair"/>
    <property type="evidence" value="ECO:0007669"/>
    <property type="project" value="TreeGrafter"/>
</dbReference>
<accession>A0A1V6PX56</accession>
<dbReference type="InterPro" id="IPR000330">
    <property type="entry name" value="SNF2_N"/>
</dbReference>
<feature type="compositionally biased region" description="Polar residues" evidence="4">
    <location>
        <begin position="200"/>
        <end position="223"/>
    </location>
</feature>
<dbReference type="GO" id="GO:0016787">
    <property type="term" value="F:hydrolase activity"/>
    <property type="evidence" value="ECO:0007669"/>
    <property type="project" value="UniProtKB-KW"/>
</dbReference>
<keyword evidence="7" id="KW-1185">Reference proteome</keyword>
<keyword evidence="3" id="KW-0067">ATP-binding</keyword>
<evidence type="ECO:0000256" key="1">
    <source>
        <dbReference type="ARBA" id="ARBA00022741"/>
    </source>
</evidence>
<feature type="domain" description="Helicase ATP-binding" evidence="5">
    <location>
        <begin position="415"/>
        <end position="623"/>
    </location>
</feature>
<dbReference type="Gene3D" id="3.40.50.10810">
    <property type="entry name" value="Tandem AAA-ATPase domain"/>
    <property type="match status" value="1"/>
</dbReference>
<feature type="region of interest" description="Disordered" evidence="4">
    <location>
        <begin position="200"/>
        <end position="259"/>
    </location>
</feature>
<evidence type="ECO:0000256" key="4">
    <source>
        <dbReference type="SAM" id="MobiDB-lite"/>
    </source>
</evidence>